<keyword evidence="3 8" id="KW-1003">Cell membrane</keyword>
<dbReference type="Proteomes" id="UP000006008">
    <property type="component" value="Unassembled WGS sequence"/>
</dbReference>
<keyword evidence="11" id="KW-1185">Reference proteome</keyword>
<comment type="catalytic activity">
    <reaction evidence="8">
        <text>an all-trans-polyprenyl diphosphate + 1,4-dihydroxy-2-naphthoate + H(+) = a 2-demethylmenaquinol + CO2 + diphosphate</text>
        <dbReference type="Rhea" id="RHEA:26478"/>
        <dbReference type="Rhea" id="RHEA-COMP:9563"/>
        <dbReference type="Rhea" id="RHEA-COMP:9564"/>
        <dbReference type="ChEBI" id="CHEBI:11173"/>
        <dbReference type="ChEBI" id="CHEBI:15378"/>
        <dbReference type="ChEBI" id="CHEBI:16526"/>
        <dbReference type="ChEBI" id="CHEBI:33019"/>
        <dbReference type="ChEBI" id="CHEBI:55437"/>
        <dbReference type="ChEBI" id="CHEBI:58914"/>
        <dbReference type="EC" id="2.5.1.74"/>
    </reaction>
</comment>
<comment type="subcellular location">
    <subcellularLocation>
        <location evidence="8">Cell membrane</location>
        <topology evidence="8">Multi-pass membrane protein</topology>
    </subcellularLocation>
    <subcellularLocation>
        <location evidence="1">Membrane</location>
        <topology evidence="1">Multi-pass membrane protein</topology>
    </subcellularLocation>
</comment>
<keyword evidence="4 8" id="KW-0808">Transferase</keyword>
<comment type="function">
    <text evidence="8">Conversion of 1,4-dihydroxy-2-naphthoate (DHNA) to demethylmenaquinone (DMK).</text>
</comment>
<dbReference type="UniPathway" id="UPA00079">
    <property type="reaction ID" value="UER00168"/>
</dbReference>
<accession>G5H8H2</accession>
<protein>
    <recommendedName>
        <fullName evidence="8 9">1,4-dihydroxy-2-naphthoate octaprenyltransferase</fullName>
        <shortName evidence="8">DHNA-octaprenyltransferase</shortName>
        <ecNumber evidence="8 9">2.5.1.74</ecNumber>
    </recommendedName>
</protein>
<dbReference type="InterPro" id="IPR004657">
    <property type="entry name" value="MenA"/>
</dbReference>
<feature type="transmembrane region" description="Helical" evidence="8">
    <location>
        <begin position="174"/>
        <end position="193"/>
    </location>
</feature>
<feature type="transmembrane region" description="Helical" evidence="8">
    <location>
        <begin position="150"/>
        <end position="168"/>
    </location>
</feature>
<evidence type="ECO:0000256" key="4">
    <source>
        <dbReference type="ARBA" id="ARBA00022679"/>
    </source>
</evidence>
<evidence type="ECO:0000256" key="1">
    <source>
        <dbReference type="ARBA" id="ARBA00004141"/>
    </source>
</evidence>
<dbReference type="PATRIC" id="fig|742725.3.peg.1308"/>
<dbReference type="PANTHER" id="PTHR13929:SF0">
    <property type="entry name" value="UBIA PRENYLTRANSFERASE DOMAIN-CONTAINING PROTEIN 1"/>
    <property type="match status" value="1"/>
</dbReference>
<comment type="similarity">
    <text evidence="8">Belongs to the MenA family. Type 1 subfamily.</text>
</comment>
<dbReference type="eggNOG" id="COG1575">
    <property type="taxonomic scope" value="Bacteria"/>
</dbReference>
<comment type="caution">
    <text evidence="8">Lacks conserved residue(s) required for the propagation of feature annotation.</text>
</comment>
<keyword evidence="2 8" id="KW-0474">Menaquinone biosynthesis</keyword>
<evidence type="ECO:0000313" key="11">
    <source>
        <dbReference type="Proteomes" id="UP000006008"/>
    </source>
</evidence>
<dbReference type="OrthoDB" id="9767568at2"/>
<dbReference type="HAMAP" id="MF_01937">
    <property type="entry name" value="MenA_1"/>
    <property type="match status" value="1"/>
</dbReference>
<evidence type="ECO:0000256" key="3">
    <source>
        <dbReference type="ARBA" id="ARBA00022475"/>
    </source>
</evidence>
<dbReference type="HOGENOM" id="CLU_043611_1_2_10"/>
<dbReference type="PANTHER" id="PTHR13929">
    <property type="entry name" value="1,4-DIHYDROXY-2-NAPHTHOATE OCTAPRENYLTRANSFERASE"/>
    <property type="match status" value="1"/>
</dbReference>
<dbReference type="Gene3D" id="1.10.357.140">
    <property type="entry name" value="UbiA prenyltransferase"/>
    <property type="match status" value="1"/>
</dbReference>
<dbReference type="GO" id="GO:0009234">
    <property type="term" value="P:menaquinone biosynthetic process"/>
    <property type="evidence" value="ECO:0007669"/>
    <property type="project" value="UniProtKB-UniRule"/>
</dbReference>
<dbReference type="GO" id="GO:0042371">
    <property type="term" value="P:vitamin K biosynthetic process"/>
    <property type="evidence" value="ECO:0007669"/>
    <property type="project" value="TreeGrafter"/>
</dbReference>
<dbReference type="GO" id="GO:0046428">
    <property type="term" value="F:1,4-dihydroxy-2-naphthoate polyprenyltransferase activity"/>
    <property type="evidence" value="ECO:0007669"/>
    <property type="project" value="UniProtKB-UniRule"/>
</dbReference>
<reference evidence="10 11" key="1">
    <citation type="submission" date="2011-08" db="EMBL/GenBank/DDBJ databases">
        <title>The Genome Sequence of Alistipes indistinctus YIT 12060.</title>
        <authorList>
            <consortium name="The Broad Institute Genome Sequencing Platform"/>
            <person name="Earl A."/>
            <person name="Ward D."/>
            <person name="Feldgarden M."/>
            <person name="Gevers D."/>
            <person name="Morotomi M."/>
            <person name="Young S.K."/>
            <person name="Zeng Q."/>
            <person name="Gargeya S."/>
            <person name="Fitzgerald M."/>
            <person name="Haas B."/>
            <person name="Abouelleil A."/>
            <person name="Alvarado L."/>
            <person name="Arachchi H.M."/>
            <person name="Berlin A."/>
            <person name="Brown A."/>
            <person name="Chapman S.B."/>
            <person name="Chen Z."/>
            <person name="Dunbar C."/>
            <person name="Freedman E."/>
            <person name="Gearin G."/>
            <person name="Gellesch M."/>
            <person name="Goldberg J."/>
            <person name="Griggs A."/>
            <person name="Gujja S."/>
            <person name="Heiman D."/>
            <person name="Howarth C."/>
            <person name="Larson L."/>
            <person name="Lui A."/>
            <person name="MacDonald P.J.P."/>
            <person name="Montmayeur A."/>
            <person name="Murphy C."/>
            <person name="Neiman D."/>
            <person name="Pearson M."/>
            <person name="Priest M."/>
            <person name="Roberts A."/>
            <person name="Saif S."/>
            <person name="Shea T."/>
            <person name="Shenoy N."/>
            <person name="Sisk P."/>
            <person name="Stolte C."/>
            <person name="Sykes S."/>
            <person name="Wortman J."/>
            <person name="Nusbaum C."/>
            <person name="Birren B."/>
        </authorList>
    </citation>
    <scope>NUCLEOTIDE SEQUENCE [LARGE SCALE GENOMIC DNA]</scope>
    <source>
        <strain evidence="10 11">YIT 12060</strain>
    </source>
</reference>
<dbReference type="NCBIfam" id="NF004751">
    <property type="entry name" value="PRK06080.1-3"/>
    <property type="match status" value="1"/>
</dbReference>
<dbReference type="GeneID" id="92815738"/>
<evidence type="ECO:0000256" key="7">
    <source>
        <dbReference type="ARBA" id="ARBA00023136"/>
    </source>
</evidence>
<evidence type="ECO:0000256" key="6">
    <source>
        <dbReference type="ARBA" id="ARBA00022989"/>
    </source>
</evidence>
<dbReference type="STRING" id="742725.HMPREF9450_01232"/>
<dbReference type="EMBL" id="ADLD01000011">
    <property type="protein sequence ID" value="EHB92367.1"/>
    <property type="molecule type" value="Genomic_DNA"/>
</dbReference>
<organism evidence="10 11">
    <name type="scientific">Alistipes indistinctus YIT 12060</name>
    <dbReference type="NCBI Taxonomy" id="742725"/>
    <lineage>
        <taxon>Bacteria</taxon>
        <taxon>Pseudomonadati</taxon>
        <taxon>Bacteroidota</taxon>
        <taxon>Bacteroidia</taxon>
        <taxon>Bacteroidales</taxon>
        <taxon>Rikenellaceae</taxon>
        <taxon>Alistipes</taxon>
    </lineage>
</organism>
<dbReference type="CDD" id="cd13962">
    <property type="entry name" value="PT_UbiA_UBIAD1"/>
    <property type="match status" value="1"/>
</dbReference>
<dbReference type="NCBIfam" id="TIGR00751">
    <property type="entry name" value="menA"/>
    <property type="match status" value="1"/>
</dbReference>
<evidence type="ECO:0000256" key="5">
    <source>
        <dbReference type="ARBA" id="ARBA00022692"/>
    </source>
</evidence>
<keyword evidence="5 8" id="KW-0812">Transmembrane</keyword>
<dbReference type="Pfam" id="PF01040">
    <property type="entry name" value="UbiA"/>
    <property type="match status" value="1"/>
</dbReference>
<dbReference type="PIRSF" id="PIRSF005355">
    <property type="entry name" value="UBIAD1"/>
    <property type="match status" value="1"/>
</dbReference>
<dbReference type="InterPro" id="IPR044878">
    <property type="entry name" value="UbiA_sf"/>
</dbReference>
<dbReference type="AlphaFoldDB" id="G5H8H2"/>
<feature type="transmembrane region" description="Helical" evidence="8">
    <location>
        <begin position="98"/>
        <end position="116"/>
    </location>
</feature>
<sequence length="296" mass="32277">MDNIHPNSARAWLLASRPKTLAAAATPVLLGCALAQATGGFEWIPALLCLSFALLMQIDANLINDLFDYTKGSDRQDRLGPERACAQGWITTAAMKRGILLTTLVACALGSGLLFYGGPELIAVGAVCVLFAFLYTAGPYPLAYHGWGDLLVILFFGFVPVGCTYYVMCHGWTPEVAIASLSCGLAIDTLLMVNNYRDREQDARSGKQTLVVRFGAKTGHLLYLGLGISASLLCLFFIHYGHFWAALLPQLYLPLHLLSWKRMVEIDHGRALNRILGQTSRNMLLFGILLSVGLIL</sequence>
<dbReference type="GO" id="GO:0005886">
    <property type="term" value="C:plasma membrane"/>
    <property type="evidence" value="ECO:0007669"/>
    <property type="project" value="UniProtKB-SubCell"/>
</dbReference>
<feature type="transmembrane region" description="Helical" evidence="8">
    <location>
        <begin position="122"/>
        <end position="143"/>
    </location>
</feature>
<evidence type="ECO:0000313" key="10">
    <source>
        <dbReference type="EMBL" id="EHB92367.1"/>
    </source>
</evidence>
<dbReference type="InterPro" id="IPR000537">
    <property type="entry name" value="UbiA_prenyltransferase"/>
</dbReference>
<comment type="caution">
    <text evidence="10">The sequence shown here is derived from an EMBL/GenBank/DDBJ whole genome shotgun (WGS) entry which is preliminary data.</text>
</comment>
<gene>
    <name evidence="8" type="primary">menA</name>
    <name evidence="10" type="ORF">HMPREF9450_01232</name>
</gene>
<keyword evidence="7 8" id="KW-0472">Membrane</keyword>
<dbReference type="InterPro" id="IPR026046">
    <property type="entry name" value="UBIAD1"/>
</dbReference>
<dbReference type="RefSeq" id="WP_009134038.1">
    <property type="nucleotide sequence ID" value="NZ_CP102250.1"/>
</dbReference>
<evidence type="ECO:0000256" key="8">
    <source>
        <dbReference type="HAMAP-Rule" id="MF_01937"/>
    </source>
</evidence>
<comment type="pathway">
    <text evidence="8">Quinol/quinone metabolism; menaquinone biosynthesis; menaquinol from 1,4-dihydroxy-2-naphthoate: step 1/2.</text>
</comment>
<name>G5H8H2_9BACT</name>
<evidence type="ECO:0000256" key="2">
    <source>
        <dbReference type="ARBA" id="ARBA00022428"/>
    </source>
</evidence>
<dbReference type="EC" id="2.5.1.74" evidence="8 9"/>
<keyword evidence="6 8" id="KW-1133">Transmembrane helix</keyword>
<proteinExistence type="inferred from homology"/>
<feature type="transmembrane region" description="Helical" evidence="8">
    <location>
        <begin position="214"/>
        <end position="238"/>
    </location>
</feature>
<evidence type="ECO:0000256" key="9">
    <source>
        <dbReference type="NCBIfam" id="TIGR00751"/>
    </source>
</evidence>